<feature type="region of interest" description="Disordered" evidence="1">
    <location>
        <begin position="59"/>
        <end position="92"/>
    </location>
</feature>
<sequence>MANKVRDVTPGLLEGSSSSSRSEPPTKESCWDERRLRDHNELGPATVVAEGCHSEPSIMGLARPLREPPGFESKGASNSSQHRGPEGANYPFCHVQQEVEEIEARV</sequence>
<accession>A0AAD3TB79</accession>
<proteinExistence type="predicted"/>
<dbReference type="AlphaFoldDB" id="A0AAD3TB79"/>
<dbReference type="Proteomes" id="UP001279734">
    <property type="component" value="Unassembled WGS sequence"/>
</dbReference>
<protein>
    <submittedName>
        <fullName evidence="2">Uncharacterized protein</fullName>
    </submittedName>
</protein>
<reference evidence="2" key="1">
    <citation type="submission" date="2023-05" db="EMBL/GenBank/DDBJ databases">
        <title>Nepenthes gracilis genome sequencing.</title>
        <authorList>
            <person name="Fukushima K."/>
        </authorList>
    </citation>
    <scope>NUCLEOTIDE SEQUENCE</scope>
    <source>
        <strain evidence="2">SING2019-196</strain>
    </source>
</reference>
<name>A0AAD3TB79_NEPGR</name>
<organism evidence="2 3">
    <name type="scientific">Nepenthes gracilis</name>
    <name type="common">Slender pitcher plant</name>
    <dbReference type="NCBI Taxonomy" id="150966"/>
    <lineage>
        <taxon>Eukaryota</taxon>
        <taxon>Viridiplantae</taxon>
        <taxon>Streptophyta</taxon>
        <taxon>Embryophyta</taxon>
        <taxon>Tracheophyta</taxon>
        <taxon>Spermatophyta</taxon>
        <taxon>Magnoliopsida</taxon>
        <taxon>eudicotyledons</taxon>
        <taxon>Gunneridae</taxon>
        <taxon>Pentapetalae</taxon>
        <taxon>Caryophyllales</taxon>
        <taxon>Nepenthaceae</taxon>
        <taxon>Nepenthes</taxon>
    </lineage>
</organism>
<feature type="region of interest" description="Disordered" evidence="1">
    <location>
        <begin position="1"/>
        <end position="37"/>
    </location>
</feature>
<evidence type="ECO:0000313" key="2">
    <source>
        <dbReference type="EMBL" id="GMH25973.1"/>
    </source>
</evidence>
<comment type="caution">
    <text evidence="2">The sequence shown here is derived from an EMBL/GenBank/DDBJ whole genome shotgun (WGS) entry which is preliminary data.</text>
</comment>
<evidence type="ECO:0000256" key="1">
    <source>
        <dbReference type="SAM" id="MobiDB-lite"/>
    </source>
</evidence>
<evidence type="ECO:0000313" key="3">
    <source>
        <dbReference type="Proteomes" id="UP001279734"/>
    </source>
</evidence>
<feature type="compositionally biased region" description="Basic and acidic residues" evidence="1">
    <location>
        <begin position="24"/>
        <end position="37"/>
    </location>
</feature>
<gene>
    <name evidence="2" type="ORF">Nepgr_027816</name>
</gene>
<keyword evidence="3" id="KW-1185">Reference proteome</keyword>
<dbReference type="EMBL" id="BSYO01000030">
    <property type="protein sequence ID" value="GMH25973.1"/>
    <property type="molecule type" value="Genomic_DNA"/>
</dbReference>